<sequence>MPRYPILIYKLFLINKIIKHPDISLLLKKELIQLQFRKIVLISNPQIIEQLFEHARKDTHFHHIKFNGLSYYETTNIWMSHKIVDRPEYDPDIPCTSHRRCEHEPMIYPICTDKIKYILKEGYEGKKMKDELQISQCKLSNVLLVGFNNLTIRNDCGKNKDHRGSNHCNIFLPMNDRIVIKDMQHYMIWRLPITN</sequence>
<organism evidence="1">
    <name type="scientific">viral metagenome</name>
    <dbReference type="NCBI Taxonomy" id="1070528"/>
    <lineage>
        <taxon>unclassified sequences</taxon>
        <taxon>metagenomes</taxon>
        <taxon>organismal metagenomes</taxon>
    </lineage>
</organism>
<evidence type="ECO:0000313" key="1">
    <source>
        <dbReference type="EMBL" id="QHT00511.1"/>
    </source>
</evidence>
<protein>
    <submittedName>
        <fullName evidence="1">Uncharacterized protein</fullName>
    </submittedName>
</protein>
<dbReference type="AlphaFoldDB" id="A0A6C0C7V4"/>
<proteinExistence type="predicted"/>
<accession>A0A6C0C7V4</accession>
<reference evidence="1" key="1">
    <citation type="journal article" date="2020" name="Nature">
        <title>Giant virus diversity and host interactions through global metagenomics.</title>
        <authorList>
            <person name="Schulz F."/>
            <person name="Roux S."/>
            <person name="Paez-Espino D."/>
            <person name="Jungbluth S."/>
            <person name="Walsh D.A."/>
            <person name="Denef V.J."/>
            <person name="McMahon K.D."/>
            <person name="Konstantinidis K.T."/>
            <person name="Eloe-Fadrosh E.A."/>
            <person name="Kyrpides N.C."/>
            <person name="Woyke T."/>
        </authorList>
    </citation>
    <scope>NUCLEOTIDE SEQUENCE</scope>
    <source>
        <strain evidence="1">GVMAG-M-3300020192-26</strain>
    </source>
</reference>
<name>A0A6C0C7V4_9ZZZZ</name>
<dbReference type="EMBL" id="MN739356">
    <property type="protein sequence ID" value="QHT00511.1"/>
    <property type="molecule type" value="Genomic_DNA"/>
</dbReference>